<keyword evidence="2" id="KW-1185">Reference proteome</keyword>
<organism evidence="1 2">
    <name type="scientific">Sphingopyxis lindanitolerans</name>
    <dbReference type="NCBI Taxonomy" id="2054227"/>
    <lineage>
        <taxon>Bacteria</taxon>
        <taxon>Pseudomonadati</taxon>
        <taxon>Pseudomonadota</taxon>
        <taxon>Alphaproteobacteria</taxon>
        <taxon>Sphingomonadales</taxon>
        <taxon>Sphingomonadaceae</taxon>
        <taxon>Sphingopyxis</taxon>
    </lineage>
</organism>
<dbReference type="AlphaFoldDB" id="A0A2S8B9U0"/>
<sequence length="83" mass="9205">METEPNLANALLGDSFECWFCGLGIDRTDSLALSIGARNLWNGDAEAEPTQIIYAHWHCAETRMKGATMNLERDTFLPDEGDS</sequence>
<dbReference type="Proteomes" id="UP000238954">
    <property type="component" value="Chromosome"/>
</dbReference>
<comment type="caution">
    <text evidence="1">The sequence shown here is derived from an EMBL/GenBank/DDBJ whole genome shotgun (WGS) entry which is preliminary data.</text>
</comment>
<name>A0A2S8B9U0_9SPHN</name>
<proteinExistence type="predicted"/>
<evidence type="ECO:0000313" key="2">
    <source>
        <dbReference type="Proteomes" id="UP000238954"/>
    </source>
</evidence>
<dbReference type="OrthoDB" id="7596165at2"/>
<protein>
    <recommendedName>
        <fullName evidence="3">PARP-type domain-containing protein</fullName>
    </recommendedName>
</protein>
<reference evidence="2" key="1">
    <citation type="submission" date="2017-11" db="EMBL/GenBank/DDBJ databases">
        <title>The complete genome sequence of Sphingopyxis pomeranensis sp. nov. strain WS5A3p.</title>
        <authorList>
            <person name="Kaminski M.A."/>
        </authorList>
    </citation>
    <scope>NUCLEOTIDE SEQUENCE [LARGE SCALE GENOMIC DNA]</scope>
    <source>
        <strain evidence="2">WS5A3p</strain>
    </source>
</reference>
<evidence type="ECO:0000313" key="1">
    <source>
        <dbReference type="EMBL" id="PQM29171.1"/>
    </source>
</evidence>
<accession>A0A2S8B9U0</accession>
<dbReference type="EMBL" id="PHFW01000002">
    <property type="protein sequence ID" value="PQM29171.1"/>
    <property type="molecule type" value="Genomic_DNA"/>
</dbReference>
<gene>
    <name evidence="1" type="ORF">CVO77_03825</name>
</gene>
<evidence type="ECO:0008006" key="3">
    <source>
        <dbReference type="Google" id="ProtNLM"/>
    </source>
</evidence>